<accession>A0ABY5MHN4</accession>
<dbReference type="InterPro" id="IPR023393">
    <property type="entry name" value="START-like_dom_sf"/>
</dbReference>
<feature type="domain" description="Activator of Hsp90 ATPase homologue 1/2-like C-terminal" evidence="2">
    <location>
        <begin position="21"/>
        <end position="152"/>
    </location>
</feature>
<dbReference type="InterPro" id="IPR013538">
    <property type="entry name" value="ASHA1/2-like_C"/>
</dbReference>
<dbReference type="Gene3D" id="3.30.530.20">
    <property type="match status" value="1"/>
</dbReference>
<dbReference type="SUPFAM" id="SSF55961">
    <property type="entry name" value="Bet v1-like"/>
    <property type="match status" value="1"/>
</dbReference>
<name>A0ABY5MHN4_9HYPH</name>
<dbReference type="EMBL" id="CP030941">
    <property type="protein sequence ID" value="UUP16394.1"/>
    <property type="molecule type" value="Genomic_DNA"/>
</dbReference>
<keyword evidence="4" id="KW-1185">Reference proteome</keyword>
<organism evidence="3 4">
    <name type="scientific">Nitratireductor thuwali</name>
    <dbReference type="NCBI Taxonomy" id="2267699"/>
    <lineage>
        <taxon>Bacteria</taxon>
        <taxon>Pseudomonadati</taxon>
        <taxon>Pseudomonadota</taxon>
        <taxon>Alphaproteobacteria</taxon>
        <taxon>Hyphomicrobiales</taxon>
        <taxon>Phyllobacteriaceae</taxon>
        <taxon>Nitratireductor</taxon>
    </lineage>
</organism>
<evidence type="ECO:0000256" key="1">
    <source>
        <dbReference type="ARBA" id="ARBA00006817"/>
    </source>
</evidence>
<dbReference type="RefSeq" id="WP_338528823.1">
    <property type="nucleotide sequence ID" value="NZ_CP030941.1"/>
</dbReference>
<evidence type="ECO:0000259" key="2">
    <source>
        <dbReference type="Pfam" id="PF08327"/>
    </source>
</evidence>
<gene>
    <name evidence="3" type="ORF">NTH_00840</name>
</gene>
<evidence type="ECO:0000313" key="3">
    <source>
        <dbReference type="EMBL" id="UUP16394.1"/>
    </source>
</evidence>
<proteinExistence type="inferred from homology"/>
<dbReference type="Pfam" id="PF08327">
    <property type="entry name" value="AHSA1"/>
    <property type="match status" value="1"/>
</dbReference>
<dbReference type="CDD" id="cd07814">
    <property type="entry name" value="SRPBCC_CalC_Aha1-like"/>
    <property type="match status" value="1"/>
</dbReference>
<dbReference type="Proteomes" id="UP001342418">
    <property type="component" value="Chromosome"/>
</dbReference>
<protein>
    <recommendedName>
        <fullName evidence="2">Activator of Hsp90 ATPase homologue 1/2-like C-terminal domain-containing protein</fullName>
    </recommendedName>
</protein>
<sequence length="156" mass="17617">MTAHSTAAKSDAELYLTRTFDAPRELVFQMWTRPEHLNNWSCPKGMTIPHAEGDIRPGGSYRTCMRSPDGKEYWLSGVYKEIDEPERIVFTHVWDDETGRPGHETVVTVTLREAGADKTQLTLHQAIFASTESRDGHESGWSSAFDNLEDYLAKNG</sequence>
<comment type="similarity">
    <text evidence="1">Belongs to the AHA1 family.</text>
</comment>
<evidence type="ECO:0000313" key="4">
    <source>
        <dbReference type="Proteomes" id="UP001342418"/>
    </source>
</evidence>
<reference evidence="3 4" key="1">
    <citation type="submission" date="2018-07" db="EMBL/GenBank/DDBJ databases">
        <title>Genome sequence of Nitratireductor thuwali#1536.</title>
        <authorList>
            <person name="Michoud G."/>
            <person name="Merlino G."/>
            <person name="Sefrji F.O."/>
            <person name="Daffonchio D."/>
        </authorList>
    </citation>
    <scope>NUCLEOTIDE SEQUENCE [LARGE SCALE GENOMIC DNA]</scope>
    <source>
        <strain evidence="4">Nit1536</strain>
    </source>
</reference>